<evidence type="ECO:0000256" key="2">
    <source>
        <dbReference type="ARBA" id="ARBA00022553"/>
    </source>
</evidence>
<comment type="caution">
    <text evidence="8">The sequence shown here is derived from an EMBL/GenBank/DDBJ whole genome shotgun (WGS) entry which is preliminary data.</text>
</comment>
<evidence type="ECO:0000256" key="7">
    <source>
        <dbReference type="RuleBase" id="RU003322"/>
    </source>
</evidence>
<dbReference type="EMBL" id="JADQBC010000081">
    <property type="protein sequence ID" value="MBR8828680.1"/>
    <property type="molecule type" value="Genomic_DNA"/>
</dbReference>
<evidence type="ECO:0000256" key="6">
    <source>
        <dbReference type="ARBA" id="ARBA00023186"/>
    </source>
</evidence>
<evidence type="ECO:0000256" key="1">
    <source>
        <dbReference type="ARBA" id="ARBA00007381"/>
    </source>
</evidence>
<dbReference type="GO" id="GO:0140662">
    <property type="term" value="F:ATP-dependent protein folding chaperone"/>
    <property type="evidence" value="ECO:0007669"/>
    <property type="project" value="InterPro"/>
</dbReference>
<sequence>MTTVAIDFGTSNTVVSIIEADTKAPKTLRFPGICRLLKMKNKEGKTWEIPVVPTLLFVQESNQLVLGEKVRMQRLGVSQPYRLFKSFKRDLVADFQTPGRKIDGLNYDSALVAEKFIKEIWQQILQQNIKPDQVIFTIPVGAFERYLDWFRDLGNSLQVSKIQLVDESTAAALSYAVKSPGSLVLVVDFGGGTLDLSLVRTVKLSPTYSPQRNETIVQAKVLAKSDAYVGGEDIDIWIVEDYLRRISASPEEVGEVGWQNLLEIAEKLKIRLSQEKEAKESWWNEEDFKSHELHLSREQLEEILENQQLLEQLRRTLDEVVAIALSKGISKTEIEKVVLVGGSCLIPAVQQLINSYFGRNKVSLDKPFEAVSHGALALTQVKQLDDYLRHSYAIRLWEPYNQNYTYYPLFEQGTKYPCSLTLKLKVAIEGQREIRLDIGELAQKAAAEVIFDNWGRMMSSKLAQQLEYRSLESNHQEVCVAYLDPPGKPGNDRVSVQFEVDKNRVLLATVRDLETEKLLIKRKAIAKLS</sequence>
<evidence type="ECO:0000256" key="5">
    <source>
        <dbReference type="ARBA" id="ARBA00023016"/>
    </source>
</evidence>
<keyword evidence="3 7" id="KW-0547">Nucleotide-binding</keyword>
<keyword evidence="5" id="KW-0346">Stress response</keyword>
<name>A0A941GSJ3_9CHRO</name>
<dbReference type="Proteomes" id="UP000767446">
    <property type="component" value="Unassembled WGS sequence"/>
</dbReference>
<protein>
    <submittedName>
        <fullName evidence="8">Hsp70 family protein</fullName>
    </submittedName>
</protein>
<dbReference type="Gene3D" id="3.30.420.40">
    <property type="match status" value="2"/>
</dbReference>
<keyword evidence="4 7" id="KW-0067">ATP-binding</keyword>
<dbReference type="GO" id="GO:0005524">
    <property type="term" value="F:ATP binding"/>
    <property type="evidence" value="ECO:0007669"/>
    <property type="project" value="UniProtKB-KW"/>
</dbReference>
<comment type="similarity">
    <text evidence="1 7">Belongs to the heat shock protein 70 family.</text>
</comment>
<dbReference type="SUPFAM" id="SSF100920">
    <property type="entry name" value="Heat shock protein 70kD (HSP70), peptide-binding domain"/>
    <property type="match status" value="1"/>
</dbReference>
<gene>
    <name evidence="8" type="ORF">DSM107014_12405</name>
</gene>
<reference evidence="8" key="1">
    <citation type="submission" date="2021-02" db="EMBL/GenBank/DDBJ databases">
        <title>Metagenome analyses of Stigonema ocellatum DSM 106950, Chlorogloea purpurea SAG 13.99 and Gomphosphaeria aponina DSM 107014.</title>
        <authorList>
            <person name="Marter P."/>
            <person name="Huang S."/>
        </authorList>
    </citation>
    <scope>NUCLEOTIDE SEQUENCE</scope>
    <source>
        <strain evidence="8">JP213</strain>
    </source>
</reference>
<evidence type="ECO:0000313" key="9">
    <source>
        <dbReference type="Proteomes" id="UP000767446"/>
    </source>
</evidence>
<dbReference type="InterPro" id="IPR029047">
    <property type="entry name" value="HSP70_peptide-bd_sf"/>
</dbReference>
<dbReference type="InterPro" id="IPR018181">
    <property type="entry name" value="Heat_shock_70_CS"/>
</dbReference>
<dbReference type="InterPro" id="IPR013126">
    <property type="entry name" value="Hsp_70_fam"/>
</dbReference>
<dbReference type="Gene3D" id="3.90.640.10">
    <property type="entry name" value="Actin, Chain A, domain 4"/>
    <property type="match status" value="1"/>
</dbReference>
<dbReference type="PANTHER" id="PTHR19375">
    <property type="entry name" value="HEAT SHOCK PROTEIN 70KDA"/>
    <property type="match status" value="1"/>
</dbReference>
<evidence type="ECO:0000313" key="8">
    <source>
        <dbReference type="EMBL" id="MBR8828680.1"/>
    </source>
</evidence>
<keyword evidence="6" id="KW-0143">Chaperone</keyword>
<dbReference type="InterPro" id="IPR043129">
    <property type="entry name" value="ATPase_NBD"/>
</dbReference>
<dbReference type="SUPFAM" id="SSF53067">
    <property type="entry name" value="Actin-like ATPase domain"/>
    <property type="match status" value="2"/>
</dbReference>
<dbReference type="Gene3D" id="2.60.34.10">
    <property type="entry name" value="Substrate Binding Domain Of DNAk, Chain A, domain 1"/>
    <property type="match status" value="1"/>
</dbReference>
<dbReference type="AlphaFoldDB" id="A0A941GSJ3"/>
<dbReference type="Pfam" id="PF00012">
    <property type="entry name" value="HSP70"/>
    <property type="match status" value="1"/>
</dbReference>
<accession>A0A941GSJ3</accession>
<keyword evidence="2" id="KW-0597">Phosphoprotein</keyword>
<dbReference type="PROSITE" id="PS00329">
    <property type="entry name" value="HSP70_2"/>
    <property type="match status" value="1"/>
</dbReference>
<dbReference type="PRINTS" id="PR00301">
    <property type="entry name" value="HEATSHOCK70"/>
</dbReference>
<organism evidence="8 9">
    <name type="scientific">Gomphosphaeria aponina SAG 52.96 = DSM 107014</name>
    <dbReference type="NCBI Taxonomy" id="1521640"/>
    <lineage>
        <taxon>Bacteria</taxon>
        <taxon>Bacillati</taxon>
        <taxon>Cyanobacteriota</taxon>
        <taxon>Cyanophyceae</taxon>
        <taxon>Oscillatoriophycideae</taxon>
        <taxon>Chroococcales</taxon>
        <taxon>Gomphosphaeriaceae</taxon>
        <taxon>Gomphosphaeria</taxon>
    </lineage>
</organism>
<evidence type="ECO:0000256" key="4">
    <source>
        <dbReference type="ARBA" id="ARBA00022840"/>
    </source>
</evidence>
<proteinExistence type="inferred from homology"/>
<evidence type="ECO:0000256" key="3">
    <source>
        <dbReference type="ARBA" id="ARBA00022741"/>
    </source>
</evidence>